<gene>
    <name evidence="3" type="ORF">CSW47_15910</name>
</gene>
<dbReference type="Proteomes" id="UP000286734">
    <property type="component" value="Unassembled WGS sequence"/>
</dbReference>
<name>A0A430QWG9_THESC</name>
<accession>A0A430QWG9</accession>
<feature type="transmembrane region" description="Helical" evidence="1">
    <location>
        <begin position="52"/>
        <end position="72"/>
    </location>
</feature>
<evidence type="ECO:0000313" key="4">
    <source>
        <dbReference type="Proteomes" id="UP000286734"/>
    </source>
</evidence>
<reference evidence="3 4" key="1">
    <citation type="journal article" date="2019" name="Extremophiles">
        <title>Biogeography of thermophiles and predominance of Thermus scotoductus in domestic water heaters.</title>
        <authorList>
            <person name="Wilpiszeski R.L."/>
            <person name="Zhang Z."/>
            <person name="House C.H."/>
        </authorList>
    </citation>
    <scope>NUCLEOTIDE SEQUENCE [LARGE SCALE GENOMIC DNA]</scope>
    <source>
        <strain evidence="3 4">34_S34</strain>
    </source>
</reference>
<dbReference type="InterPro" id="IPR006512">
    <property type="entry name" value="YidE_YbjL"/>
</dbReference>
<organism evidence="3 4">
    <name type="scientific">Thermus scotoductus</name>
    <dbReference type="NCBI Taxonomy" id="37636"/>
    <lineage>
        <taxon>Bacteria</taxon>
        <taxon>Thermotogati</taxon>
        <taxon>Deinococcota</taxon>
        <taxon>Deinococci</taxon>
        <taxon>Thermales</taxon>
        <taxon>Thermaceae</taxon>
        <taxon>Thermus</taxon>
    </lineage>
</organism>
<keyword evidence="1" id="KW-0812">Transmembrane</keyword>
<keyword evidence="1" id="KW-0472">Membrane</keyword>
<evidence type="ECO:0000259" key="2">
    <source>
        <dbReference type="Pfam" id="PF06826"/>
    </source>
</evidence>
<evidence type="ECO:0000256" key="1">
    <source>
        <dbReference type="SAM" id="Phobius"/>
    </source>
</evidence>
<keyword evidence="1" id="KW-1133">Transmembrane helix</keyword>
<proteinExistence type="predicted"/>
<evidence type="ECO:0000313" key="3">
    <source>
        <dbReference type="EMBL" id="RTG99431.1"/>
    </source>
</evidence>
<dbReference type="EMBL" id="PELP01000579">
    <property type="protein sequence ID" value="RTG99431.1"/>
    <property type="molecule type" value="Genomic_DNA"/>
</dbReference>
<feature type="domain" description="YidE/YbjL duplication" evidence="2">
    <location>
        <begin position="1"/>
        <end position="72"/>
    </location>
</feature>
<protein>
    <recommendedName>
        <fullName evidence="2">YidE/YbjL duplication domain-containing protein</fullName>
    </recommendedName>
</protein>
<comment type="caution">
    <text evidence="3">The sequence shown here is derived from an EMBL/GenBank/DDBJ whole genome shotgun (WGS) entry which is preliminary data.</text>
</comment>
<dbReference type="RefSeq" id="WP_126201131.1">
    <property type="nucleotide sequence ID" value="NZ_PELP01000579.1"/>
</dbReference>
<dbReference type="Pfam" id="PF06826">
    <property type="entry name" value="Asp-Al_Ex"/>
    <property type="match status" value="1"/>
</dbReference>
<sequence>MTLTAAFLTLWLGHRWLKVPLGVLGGVLGGLQTQPAVLAFALEKTGNDQPNLGYATVYPVTMLLKIILVRILL</sequence>
<dbReference type="AlphaFoldDB" id="A0A430QWG9"/>